<organism evidence="1 2">
    <name type="scientific">Platysternon megacephalum</name>
    <name type="common">big-headed turtle</name>
    <dbReference type="NCBI Taxonomy" id="55544"/>
    <lineage>
        <taxon>Eukaryota</taxon>
        <taxon>Metazoa</taxon>
        <taxon>Chordata</taxon>
        <taxon>Craniata</taxon>
        <taxon>Vertebrata</taxon>
        <taxon>Euteleostomi</taxon>
        <taxon>Archelosauria</taxon>
        <taxon>Testudinata</taxon>
        <taxon>Testudines</taxon>
        <taxon>Cryptodira</taxon>
        <taxon>Durocryptodira</taxon>
        <taxon>Testudinoidea</taxon>
        <taxon>Platysternidae</taxon>
        <taxon>Platysternon</taxon>
    </lineage>
</organism>
<protein>
    <submittedName>
        <fullName evidence="1">Kinesin-like protein KIF1B</fullName>
    </submittedName>
</protein>
<accession>A0A4D9F0B6</accession>
<sequence length="151" mass="16792">MELLKPELPIFLLCAPPPPCEWHKSVPYSCPSRAESDSLRQADGRTQLGLPGEAHSLPFIPAGLKIDRAMAFWLSAGPQMRMLRKIAVVSDAWESSRLWVGLHVLSCPKPPCILSLAWTPGAPCPNSLTLDNLLPQFEIQWCKQYTPTITF</sequence>
<proteinExistence type="predicted"/>
<evidence type="ECO:0000313" key="2">
    <source>
        <dbReference type="Proteomes" id="UP000297703"/>
    </source>
</evidence>
<dbReference type="EMBL" id="QXTE01000013">
    <property type="protein sequence ID" value="TFK14083.1"/>
    <property type="molecule type" value="Genomic_DNA"/>
</dbReference>
<gene>
    <name evidence="1" type="ORF">DR999_PMT02522</name>
</gene>
<dbReference type="AlphaFoldDB" id="A0A4D9F0B6"/>
<comment type="caution">
    <text evidence="1">The sequence shown here is derived from an EMBL/GenBank/DDBJ whole genome shotgun (WGS) entry which is preliminary data.</text>
</comment>
<name>A0A4D9F0B6_9SAUR</name>
<reference evidence="1 2" key="2">
    <citation type="submission" date="2019-04" db="EMBL/GenBank/DDBJ databases">
        <title>The genome sequence of big-headed turtle.</title>
        <authorList>
            <person name="Gong S."/>
        </authorList>
    </citation>
    <scope>NUCLEOTIDE SEQUENCE [LARGE SCALE GENOMIC DNA]</scope>
    <source>
        <strain evidence="1">DO16091913</strain>
        <tissue evidence="1">Muscle</tissue>
    </source>
</reference>
<reference evidence="1 2" key="1">
    <citation type="submission" date="2019-04" db="EMBL/GenBank/DDBJ databases">
        <title>Draft genome of the big-headed turtle Platysternon megacephalum.</title>
        <authorList>
            <person name="Gong S."/>
        </authorList>
    </citation>
    <scope>NUCLEOTIDE SEQUENCE [LARGE SCALE GENOMIC DNA]</scope>
    <source>
        <strain evidence="1">DO16091913</strain>
        <tissue evidence="1">Muscle</tissue>
    </source>
</reference>
<dbReference type="Proteomes" id="UP000297703">
    <property type="component" value="Unassembled WGS sequence"/>
</dbReference>
<keyword evidence="2" id="KW-1185">Reference proteome</keyword>
<evidence type="ECO:0000313" key="1">
    <source>
        <dbReference type="EMBL" id="TFK14083.1"/>
    </source>
</evidence>